<keyword evidence="6" id="KW-0472">Membrane</keyword>
<dbReference type="PANTHER" id="PTHR30069:SF29">
    <property type="entry name" value="HEMOGLOBIN AND HEMOGLOBIN-HAPTOGLOBIN-BINDING PROTEIN 1-RELATED"/>
    <property type="match status" value="1"/>
</dbReference>
<accession>A0A222FHY5</accession>
<feature type="signal peptide" evidence="8">
    <location>
        <begin position="1"/>
        <end position="32"/>
    </location>
</feature>
<evidence type="ECO:0000256" key="3">
    <source>
        <dbReference type="ARBA" id="ARBA00022452"/>
    </source>
</evidence>
<dbReference type="KEGG" id="bsan:CHH28_08225"/>
<keyword evidence="5 8" id="KW-0732">Signal</keyword>
<keyword evidence="2" id="KW-0813">Transport</keyword>
<dbReference type="PANTHER" id="PTHR30069">
    <property type="entry name" value="TONB-DEPENDENT OUTER MEMBRANE RECEPTOR"/>
    <property type="match status" value="1"/>
</dbReference>
<evidence type="ECO:0000256" key="2">
    <source>
        <dbReference type="ARBA" id="ARBA00022448"/>
    </source>
</evidence>
<dbReference type="InterPro" id="IPR039426">
    <property type="entry name" value="TonB-dep_rcpt-like"/>
</dbReference>
<evidence type="ECO:0000313" key="10">
    <source>
        <dbReference type="Proteomes" id="UP000202440"/>
    </source>
</evidence>
<dbReference type="GO" id="GO:0044718">
    <property type="term" value="P:siderophore transmembrane transport"/>
    <property type="evidence" value="ECO:0007669"/>
    <property type="project" value="TreeGrafter"/>
</dbReference>
<dbReference type="Gene3D" id="2.40.170.20">
    <property type="entry name" value="TonB-dependent receptor, beta-barrel domain"/>
    <property type="match status" value="1"/>
</dbReference>
<protein>
    <recommendedName>
        <fullName evidence="11">TonB-dependent receptor</fullName>
    </recommendedName>
</protein>
<evidence type="ECO:0000256" key="5">
    <source>
        <dbReference type="ARBA" id="ARBA00022729"/>
    </source>
</evidence>
<evidence type="ECO:0000256" key="1">
    <source>
        <dbReference type="ARBA" id="ARBA00004571"/>
    </source>
</evidence>
<comment type="subcellular location">
    <subcellularLocation>
        <location evidence="1">Cell outer membrane</location>
        <topology evidence="1">Multi-pass membrane protein</topology>
    </subcellularLocation>
</comment>
<keyword evidence="10" id="KW-1185">Reference proteome</keyword>
<dbReference type="InterPro" id="IPR010916">
    <property type="entry name" value="TonB_box_CS"/>
</dbReference>
<dbReference type="SUPFAM" id="SSF56935">
    <property type="entry name" value="Porins"/>
    <property type="match status" value="1"/>
</dbReference>
<reference evidence="9 10" key="1">
    <citation type="submission" date="2017-07" db="EMBL/GenBank/DDBJ databases">
        <title>Annotated genome sequence of Bacterioplanes sanyensis isolated from Red Sea.</title>
        <authorList>
            <person name="Rehman Z.U."/>
        </authorList>
    </citation>
    <scope>NUCLEOTIDE SEQUENCE [LARGE SCALE GENOMIC DNA]</scope>
    <source>
        <strain evidence="9 10">NV9</strain>
    </source>
</reference>
<feature type="chain" id="PRO_5012217319" description="TonB-dependent receptor" evidence="8">
    <location>
        <begin position="33"/>
        <end position="688"/>
    </location>
</feature>
<keyword evidence="4" id="KW-0812">Transmembrane</keyword>
<organism evidence="9 10">
    <name type="scientific">Bacterioplanes sanyensis</name>
    <dbReference type="NCBI Taxonomy" id="1249553"/>
    <lineage>
        <taxon>Bacteria</taxon>
        <taxon>Pseudomonadati</taxon>
        <taxon>Pseudomonadota</taxon>
        <taxon>Gammaproteobacteria</taxon>
        <taxon>Oceanospirillales</taxon>
        <taxon>Oceanospirillaceae</taxon>
        <taxon>Bacterioplanes</taxon>
    </lineage>
</organism>
<dbReference type="PROSITE" id="PS00430">
    <property type="entry name" value="TONB_DEPENDENT_REC_1"/>
    <property type="match status" value="1"/>
</dbReference>
<dbReference type="OrthoDB" id="9145970at2"/>
<name>A0A222FHY5_9GAMM</name>
<dbReference type="Proteomes" id="UP000202440">
    <property type="component" value="Chromosome"/>
</dbReference>
<evidence type="ECO:0000256" key="7">
    <source>
        <dbReference type="ARBA" id="ARBA00023237"/>
    </source>
</evidence>
<keyword evidence="7" id="KW-0998">Cell outer membrane</keyword>
<sequence length="688" mass="78164">MSDVFRELRPAGVGRRSVLALLCAGLSLSAQAEDDVTLDTVEVSGAKEPLTEISTKKLLKLPGSGNDPLGAIESLPGVTFGGGNESEPAVRGSSPEDNAYLVDFLPVGYIFHTDSSSILSDNVVEDFKLETAAFPAQYNNATGAVIEATSRSPYYDRSQVVIDASLLKAGVFVEAPLSENQSFYIAGRQSLFQYYIENFLDDEDFEFTTVPEYYDYQGKYEYRISDSETLAFQVIGARDKAGLKFADDSDEVLQDPGLSGDINFEAFFNSQGLLWTKFYQNGMSHKIGLSHLEQKFGFNIGVENRIDVKVNDFNLRSQFTYPINFQHELQWGVEVTESHISYDGRFEAPPCDEFDPDCRIIDGTEELIGSGKPVVLNLDAHIADSWQVTRNWNLTTGLALSKDDYTDERFAEPRIQSRWQFTPRWTFTQAYGQHHILPDNFGQYVVPFGNPDLKQPTADHYELGLENEINDNFFWKVETYYKTLDNIIVGRPSKEPLYSDLTIEEYNGLPRYTNDADGEAWGVEFFLNKNLTDRWYGWVSVAYSRTFRHDNLTDRDFSYNYDQPVIINTVANYKLNEHWEVGVKWRYQSGQLITPLEGAVKDPDNPELYNPIYGSVNSERLPAYHKLDVRADRTFNFSNWDMDLYVEVLNLYGRDNVVGYEYEGADYSNREEVTDLPTIISFGIKATI</sequence>
<dbReference type="GO" id="GO:0009279">
    <property type="term" value="C:cell outer membrane"/>
    <property type="evidence" value="ECO:0007669"/>
    <property type="project" value="UniProtKB-SubCell"/>
</dbReference>
<dbReference type="InterPro" id="IPR036942">
    <property type="entry name" value="Beta-barrel_TonB_sf"/>
</dbReference>
<dbReference type="AlphaFoldDB" id="A0A222FHY5"/>
<gene>
    <name evidence="9" type="ORF">CHH28_08225</name>
</gene>
<keyword evidence="3" id="KW-1134">Transmembrane beta strand</keyword>
<dbReference type="RefSeq" id="WP_094059853.1">
    <property type="nucleotide sequence ID" value="NZ_CP022530.1"/>
</dbReference>
<evidence type="ECO:0008006" key="11">
    <source>
        <dbReference type="Google" id="ProtNLM"/>
    </source>
</evidence>
<evidence type="ECO:0000256" key="8">
    <source>
        <dbReference type="SAM" id="SignalP"/>
    </source>
</evidence>
<dbReference type="EMBL" id="CP022530">
    <property type="protein sequence ID" value="ASP38665.1"/>
    <property type="molecule type" value="Genomic_DNA"/>
</dbReference>
<evidence type="ECO:0000256" key="6">
    <source>
        <dbReference type="ARBA" id="ARBA00023136"/>
    </source>
</evidence>
<evidence type="ECO:0000313" key="9">
    <source>
        <dbReference type="EMBL" id="ASP38665.1"/>
    </source>
</evidence>
<evidence type="ECO:0000256" key="4">
    <source>
        <dbReference type="ARBA" id="ARBA00022692"/>
    </source>
</evidence>
<dbReference type="GO" id="GO:0015344">
    <property type="term" value="F:siderophore uptake transmembrane transporter activity"/>
    <property type="evidence" value="ECO:0007669"/>
    <property type="project" value="TreeGrafter"/>
</dbReference>
<proteinExistence type="predicted"/>